<dbReference type="InterPro" id="IPR020629">
    <property type="entry name" value="FPG_Glyclase"/>
</dbReference>
<evidence type="ECO:0000256" key="8">
    <source>
        <dbReference type="ARBA" id="ARBA00022833"/>
    </source>
</evidence>
<proteinExistence type="inferred from homology"/>
<dbReference type="Pfam" id="PF06831">
    <property type="entry name" value="H2TH"/>
    <property type="match status" value="1"/>
</dbReference>
<feature type="binding site" evidence="15">
    <location>
        <position position="106"/>
    </location>
    <ligand>
        <name>DNA</name>
        <dbReference type="ChEBI" id="CHEBI:16991"/>
    </ligand>
</feature>
<feature type="active site" description="Proton donor; for beta-elimination activity" evidence="15">
    <location>
        <position position="72"/>
    </location>
</feature>
<keyword evidence="6 15" id="KW-0863">Zinc-finger</keyword>
<dbReference type="SUPFAM" id="SSF81624">
    <property type="entry name" value="N-terminal domain of MutM-like DNA repair proteins"/>
    <property type="match status" value="1"/>
</dbReference>
<gene>
    <name evidence="15 18" type="primary">mutM</name>
    <name evidence="15" type="synonym">fpg</name>
    <name evidence="18" type="ORF">XA3_09580</name>
</gene>
<keyword evidence="12 15" id="KW-0511">Multifunctional enzyme</keyword>
<dbReference type="InterPro" id="IPR010663">
    <property type="entry name" value="Znf_FPG/IleRS"/>
</dbReference>
<feature type="binding site" evidence="15">
    <location>
        <position position="125"/>
    </location>
    <ligand>
        <name>DNA</name>
        <dbReference type="ChEBI" id="CHEBI:16991"/>
    </ligand>
</feature>
<evidence type="ECO:0000256" key="4">
    <source>
        <dbReference type="ARBA" id="ARBA00022723"/>
    </source>
</evidence>
<dbReference type="PANTHER" id="PTHR22993:SF9">
    <property type="entry name" value="FORMAMIDOPYRIMIDINE-DNA GLYCOSYLASE"/>
    <property type="match status" value="1"/>
</dbReference>
<dbReference type="SMART" id="SM01232">
    <property type="entry name" value="H2TH"/>
    <property type="match status" value="1"/>
</dbReference>
<keyword evidence="19" id="KW-1185">Reference proteome</keyword>
<dbReference type="RefSeq" id="WP_317636416.1">
    <property type="nucleotide sequence ID" value="NZ_AP026802.1"/>
</dbReference>
<reference evidence="18 19" key="1">
    <citation type="journal article" date="2023" name="Microbiol. Spectr.">
        <title>Symbiosis of Carpenter Bees with Uncharacterized Lactic Acid Bacteria Showing NAD Auxotrophy.</title>
        <authorList>
            <person name="Kawasaki S."/>
            <person name="Ozawa K."/>
            <person name="Mori T."/>
            <person name="Yamamoto A."/>
            <person name="Ito M."/>
            <person name="Ohkuma M."/>
            <person name="Sakamoto M."/>
            <person name="Matsutani M."/>
        </authorList>
    </citation>
    <scope>NUCLEOTIDE SEQUENCE [LARGE SCALE GENOMIC DNA]</scope>
    <source>
        <strain evidence="18 19">XA3</strain>
    </source>
</reference>
<sequence>MGKLGTTFTRIEENMPELPEVQTVINNLTPLITGRTVKEIDLLYPKMIQNDLVEFNQKIIGRKFIGIRRRGKYLLFDLSDGQTLISHLRMEGKYSVLKDPEELPKHSHVVFWLDNGEKLVYHDTRKFGRMHLVSTNEVDQTKEIKKLGLEPFSSEFTPEALFAMLQKKKGKIKVVLLSQEVVVGLGNIYVDEVLYAAKIHPASISANLTLNDAKEIWQATKEILKKAIKYGGTTIFSFKNANGDIGHFQDYLKVHSQEGATCKRDGHLVEKIKLDGRSTYFCPQCQILK</sequence>
<dbReference type="InterPro" id="IPR000214">
    <property type="entry name" value="Znf_DNA_glyclase/AP_lyase"/>
</dbReference>
<evidence type="ECO:0000313" key="19">
    <source>
        <dbReference type="Proteomes" id="UP001321861"/>
    </source>
</evidence>
<dbReference type="KEGG" id="xap:XA3_09580"/>
<keyword evidence="11 15" id="KW-0456">Lyase</keyword>
<dbReference type="EC" id="4.2.99.18" evidence="15"/>
<dbReference type="Proteomes" id="UP001321861">
    <property type="component" value="Chromosome"/>
</dbReference>
<evidence type="ECO:0000256" key="9">
    <source>
        <dbReference type="ARBA" id="ARBA00023125"/>
    </source>
</evidence>
<evidence type="ECO:0000256" key="6">
    <source>
        <dbReference type="ARBA" id="ARBA00022771"/>
    </source>
</evidence>
<dbReference type="Pfam" id="PF01149">
    <property type="entry name" value="Fapy_DNA_glyco"/>
    <property type="match status" value="1"/>
</dbReference>
<dbReference type="PROSITE" id="PS51068">
    <property type="entry name" value="FPG_CAT"/>
    <property type="match status" value="1"/>
</dbReference>
<evidence type="ECO:0000259" key="16">
    <source>
        <dbReference type="PROSITE" id="PS51066"/>
    </source>
</evidence>
<keyword evidence="7 15" id="KW-0378">Hydrolase</keyword>
<dbReference type="GO" id="GO:0034039">
    <property type="term" value="F:8-oxo-7,8-dihydroguanine DNA N-glycosylase activity"/>
    <property type="evidence" value="ECO:0007669"/>
    <property type="project" value="TreeGrafter"/>
</dbReference>
<dbReference type="Gene3D" id="1.10.8.50">
    <property type="match status" value="1"/>
</dbReference>
<dbReference type="PANTHER" id="PTHR22993">
    <property type="entry name" value="FORMAMIDOPYRIMIDINE-DNA GLYCOSYLASE"/>
    <property type="match status" value="1"/>
</dbReference>
<dbReference type="AlphaFoldDB" id="A0AAU9DCI3"/>
<dbReference type="InterPro" id="IPR012319">
    <property type="entry name" value="FPG_cat"/>
</dbReference>
<evidence type="ECO:0000256" key="3">
    <source>
        <dbReference type="ARBA" id="ARBA00011245"/>
    </source>
</evidence>
<dbReference type="NCBIfam" id="NF002211">
    <property type="entry name" value="PRK01103.1"/>
    <property type="match status" value="1"/>
</dbReference>
<dbReference type="SUPFAM" id="SSF57716">
    <property type="entry name" value="Glucocorticoid receptor-like (DNA-binding domain)"/>
    <property type="match status" value="1"/>
</dbReference>
<evidence type="ECO:0000256" key="13">
    <source>
        <dbReference type="ARBA" id="ARBA00023295"/>
    </source>
</evidence>
<dbReference type="InterPro" id="IPR010979">
    <property type="entry name" value="Ribosomal_uS13-like_H2TH"/>
</dbReference>
<dbReference type="PROSITE" id="PS51066">
    <property type="entry name" value="ZF_FPG_2"/>
    <property type="match status" value="1"/>
</dbReference>
<dbReference type="Pfam" id="PF06827">
    <property type="entry name" value="zf-FPG_IleRS"/>
    <property type="match status" value="1"/>
</dbReference>
<dbReference type="GO" id="GO:0140078">
    <property type="term" value="F:class I DNA-(apurinic or apyrimidinic site) endonuclease activity"/>
    <property type="evidence" value="ECO:0007669"/>
    <property type="project" value="UniProtKB-EC"/>
</dbReference>
<dbReference type="FunFam" id="1.10.8.50:FF:000003">
    <property type="entry name" value="Formamidopyrimidine-DNA glycosylase"/>
    <property type="match status" value="1"/>
</dbReference>
<comment type="catalytic activity">
    <reaction evidence="1 15">
        <text>Hydrolysis of DNA containing ring-opened 7-methylguanine residues, releasing 2,6-diamino-4-hydroxy-5-(N-methyl)formamidopyrimidine.</text>
        <dbReference type="EC" id="3.2.2.23"/>
    </reaction>
</comment>
<accession>A0AAU9DCI3</accession>
<name>A0AAU9DCI3_9LACO</name>
<evidence type="ECO:0000256" key="14">
    <source>
        <dbReference type="ARBA" id="ARBA00044632"/>
    </source>
</evidence>
<evidence type="ECO:0000256" key="12">
    <source>
        <dbReference type="ARBA" id="ARBA00023268"/>
    </source>
</evidence>
<keyword evidence="4 15" id="KW-0479">Metal-binding</keyword>
<comment type="similarity">
    <text evidence="2 15">Belongs to the FPG family.</text>
</comment>
<feature type="active site" description="Proton donor" evidence="15">
    <location>
        <position position="17"/>
    </location>
</feature>
<evidence type="ECO:0000256" key="2">
    <source>
        <dbReference type="ARBA" id="ARBA00009409"/>
    </source>
</evidence>
<evidence type="ECO:0000259" key="17">
    <source>
        <dbReference type="PROSITE" id="PS51068"/>
    </source>
</evidence>
<comment type="function">
    <text evidence="15">Involved in base excision repair of DNA damaged by oxidation or by mutagenic agents. Acts as DNA glycosylase that recognizes and removes damaged bases. Has a preference for oxidized purines, such as 7,8-dihydro-8-oxoguanine (8-oxoG). Has AP (apurinic/apyrimidinic) lyase activity and introduces nicks in the DNA strand. Cleaves the DNA backbone by beta-delta elimination to generate a single-strand break at the site of the removed base with both 3'- and 5'-phosphates.</text>
</comment>
<dbReference type="HAMAP" id="MF_00103">
    <property type="entry name" value="Fapy_DNA_glycosyl"/>
    <property type="match status" value="1"/>
</dbReference>
<keyword evidence="9 15" id="KW-0238">DNA-binding</keyword>
<dbReference type="InterPro" id="IPR015886">
    <property type="entry name" value="H2TH_FPG"/>
</dbReference>
<dbReference type="Gene3D" id="3.20.190.10">
    <property type="entry name" value="MutM-like, N-terminal"/>
    <property type="match status" value="1"/>
</dbReference>
<organism evidence="18 19">
    <name type="scientific">Xylocopilactobacillus apicola</name>
    <dbReference type="NCBI Taxonomy" id="2932184"/>
    <lineage>
        <taxon>Bacteria</taxon>
        <taxon>Bacillati</taxon>
        <taxon>Bacillota</taxon>
        <taxon>Bacilli</taxon>
        <taxon>Lactobacillales</taxon>
        <taxon>Lactobacillaceae</taxon>
        <taxon>Xylocopilactobacillus</taxon>
    </lineage>
</organism>
<dbReference type="GO" id="GO:0003690">
    <property type="term" value="F:double-stranded DNA binding"/>
    <property type="evidence" value="ECO:0007669"/>
    <property type="project" value="UniProtKB-ARBA"/>
</dbReference>
<dbReference type="NCBIfam" id="TIGR00577">
    <property type="entry name" value="fpg"/>
    <property type="match status" value="1"/>
</dbReference>
<feature type="active site" description="Schiff-base intermediate with DNA" evidence="15">
    <location>
        <position position="16"/>
    </location>
</feature>
<keyword evidence="5 15" id="KW-0227">DNA damage</keyword>
<feature type="domain" description="Formamidopyrimidine-DNA glycosylase catalytic" evidence="17">
    <location>
        <begin position="16"/>
        <end position="128"/>
    </location>
</feature>
<comment type="subunit">
    <text evidence="3 15">Monomer.</text>
</comment>
<comment type="catalytic activity">
    <reaction evidence="14 15">
        <text>2'-deoxyribonucleotide-(2'-deoxyribose 5'-phosphate)-2'-deoxyribonucleotide-DNA = a 3'-end 2'-deoxyribonucleotide-(2,3-dehydro-2,3-deoxyribose 5'-phosphate)-DNA + a 5'-end 5'-phospho-2'-deoxyribonucleoside-DNA + H(+)</text>
        <dbReference type="Rhea" id="RHEA:66592"/>
        <dbReference type="Rhea" id="RHEA-COMP:13180"/>
        <dbReference type="Rhea" id="RHEA-COMP:16897"/>
        <dbReference type="Rhea" id="RHEA-COMP:17067"/>
        <dbReference type="ChEBI" id="CHEBI:15378"/>
        <dbReference type="ChEBI" id="CHEBI:136412"/>
        <dbReference type="ChEBI" id="CHEBI:157695"/>
        <dbReference type="ChEBI" id="CHEBI:167181"/>
        <dbReference type="EC" id="4.2.99.18"/>
    </reaction>
</comment>
<evidence type="ECO:0000256" key="5">
    <source>
        <dbReference type="ARBA" id="ARBA00022763"/>
    </source>
</evidence>
<dbReference type="EMBL" id="AP026802">
    <property type="protein sequence ID" value="BDR58517.1"/>
    <property type="molecule type" value="Genomic_DNA"/>
</dbReference>
<feature type="binding site" evidence="15">
    <location>
        <position position="168"/>
    </location>
    <ligand>
        <name>DNA</name>
        <dbReference type="ChEBI" id="CHEBI:16991"/>
    </ligand>
</feature>
<feature type="active site" description="Proton donor; for delta-elimination activity" evidence="15">
    <location>
        <position position="277"/>
    </location>
</feature>
<dbReference type="CDD" id="cd08966">
    <property type="entry name" value="EcFpg-like_N"/>
    <property type="match status" value="1"/>
</dbReference>
<dbReference type="InterPro" id="IPR035937">
    <property type="entry name" value="FPG_N"/>
</dbReference>
<keyword evidence="13 15" id="KW-0326">Glycosidase</keyword>
<dbReference type="SMART" id="SM00898">
    <property type="entry name" value="Fapy_DNA_glyco"/>
    <property type="match status" value="1"/>
</dbReference>
<evidence type="ECO:0000256" key="1">
    <source>
        <dbReference type="ARBA" id="ARBA00001668"/>
    </source>
</evidence>
<keyword evidence="10 15" id="KW-0234">DNA repair</keyword>
<dbReference type="GO" id="GO:0003684">
    <property type="term" value="F:damaged DNA binding"/>
    <property type="evidence" value="ECO:0007669"/>
    <property type="project" value="InterPro"/>
</dbReference>
<dbReference type="GO" id="GO:0006284">
    <property type="term" value="P:base-excision repair"/>
    <property type="evidence" value="ECO:0007669"/>
    <property type="project" value="InterPro"/>
</dbReference>
<feature type="domain" description="FPG-type" evidence="16">
    <location>
        <begin position="253"/>
        <end position="287"/>
    </location>
</feature>
<dbReference type="GO" id="GO:0008270">
    <property type="term" value="F:zinc ion binding"/>
    <property type="evidence" value="ECO:0007669"/>
    <property type="project" value="UniProtKB-UniRule"/>
</dbReference>
<protein>
    <recommendedName>
        <fullName evidence="15">Formamidopyrimidine-DNA glycosylase</fullName>
        <shortName evidence="15">Fapy-DNA glycosylase</shortName>
        <ecNumber evidence="15">3.2.2.23</ecNumber>
    </recommendedName>
    <alternativeName>
        <fullName evidence="15">DNA-(apurinic or apyrimidinic site) lyase MutM</fullName>
        <shortName evidence="15">AP lyase MutM</shortName>
        <ecNumber evidence="15">4.2.99.18</ecNumber>
    </alternativeName>
</protein>
<evidence type="ECO:0000256" key="7">
    <source>
        <dbReference type="ARBA" id="ARBA00022801"/>
    </source>
</evidence>
<keyword evidence="8 15" id="KW-0862">Zinc</keyword>
<evidence type="ECO:0000256" key="15">
    <source>
        <dbReference type="HAMAP-Rule" id="MF_00103"/>
    </source>
</evidence>
<evidence type="ECO:0000256" key="11">
    <source>
        <dbReference type="ARBA" id="ARBA00023239"/>
    </source>
</evidence>
<evidence type="ECO:0000256" key="10">
    <source>
        <dbReference type="ARBA" id="ARBA00023204"/>
    </source>
</evidence>
<dbReference type="SUPFAM" id="SSF46946">
    <property type="entry name" value="S13-like H2TH domain"/>
    <property type="match status" value="1"/>
</dbReference>
<dbReference type="EC" id="3.2.2.23" evidence="15"/>
<evidence type="ECO:0000313" key="18">
    <source>
        <dbReference type="EMBL" id="BDR58517.1"/>
    </source>
</evidence>
<comment type="cofactor">
    <cofactor evidence="15">
        <name>Zn(2+)</name>
        <dbReference type="ChEBI" id="CHEBI:29105"/>
    </cofactor>
    <text evidence="15">Binds 1 zinc ion per subunit.</text>
</comment>